<dbReference type="GO" id="GO:0007411">
    <property type="term" value="P:axon guidance"/>
    <property type="evidence" value="ECO:0007669"/>
    <property type="project" value="TreeGrafter"/>
</dbReference>
<dbReference type="SUPFAM" id="SSF49503">
    <property type="entry name" value="Cupredoxins"/>
    <property type="match status" value="1"/>
</dbReference>
<protein>
    <recommendedName>
        <fullName evidence="8">Ephrin RBD domain-containing protein</fullName>
    </recommendedName>
</protein>
<evidence type="ECO:0000256" key="2">
    <source>
        <dbReference type="ARBA" id="ARBA00022729"/>
    </source>
</evidence>
<evidence type="ECO:0000256" key="5">
    <source>
        <dbReference type="ARBA" id="ARBA00023180"/>
    </source>
</evidence>
<evidence type="ECO:0000259" key="8">
    <source>
        <dbReference type="PROSITE" id="PS51551"/>
    </source>
</evidence>
<evidence type="ECO:0000256" key="4">
    <source>
        <dbReference type="ARBA" id="ARBA00023157"/>
    </source>
</evidence>
<gene>
    <name evidence="9" type="primary">106054337</name>
</gene>
<dbReference type="GO" id="GO:0005886">
    <property type="term" value="C:plasma membrane"/>
    <property type="evidence" value="ECO:0007669"/>
    <property type="project" value="TreeGrafter"/>
</dbReference>
<organism evidence="9 10">
    <name type="scientific">Biomphalaria glabrata</name>
    <name type="common">Bloodfluke planorb</name>
    <name type="synonym">Freshwater snail</name>
    <dbReference type="NCBI Taxonomy" id="6526"/>
    <lineage>
        <taxon>Eukaryota</taxon>
        <taxon>Metazoa</taxon>
        <taxon>Spiralia</taxon>
        <taxon>Lophotrochozoa</taxon>
        <taxon>Mollusca</taxon>
        <taxon>Gastropoda</taxon>
        <taxon>Heterobranchia</taxon>
        <taxon>Euthyneura</taxon>
        <taxon>Panpulmonata</taxon>
        <taxon>Hygrophila</taxon>
        <taxon>Lymnaeoidea</taxon>
        <taxon>Planorbidae</taxon>
        <taxon>Biomphalaria</taxon>
    </lineage>
</organism>
<sequence length="233" mass="25298">MSMQGNWEYYLIQMVSQDSYDLCIIGDTKKANPILNCSNPEQRKAFTLLIFEFQPIPGIPDFQAGNSYYFISTSHGTLYTLNNQFEGVCKSHHMKMVLKVLPKSTDTNKGNTNVNTGSQDTVTTKPTSATTTTTTTTTTFTTTTTTTSATTTSSTNRRTQTVKENEDLIPGSEGFPSDDTVIKSRDNPNINSGIIADAGKIENSAPCLSCHSISSLVSCIAFSVLLTLTLLAC</sequence>
<dbReference type="Pfam" id="PF00812">
    <property type="entry name" value="Ephrin"/>
    <property type="match status" value="1"/>
</dbReference>
<dbReference type="GO" id="GO:0048013">
    <property type="term" value="P:ephrin receptor signaling pathway"/>
    <property type="evidence" value="ECO:0007669"/>
    <property type="project" value="TreeGrafter"/>
</dbReference>
<evidence type="ECO:0000313" key="10">
    <source>
        <dbReference type="Proteomes" id="UP000076420"/>
    </source>
</evidence>
<dbReference type="KEGG" id="bgt:106054337"/>
<accession>A0A2C9JDR5</accession>
<reference evidence="9" key="1">
    <citation type="submission" date="2020-05" db="UniProtKB">
        <authorList>
            <consortium name="EnsemblMetazoa"/>
        </authorList>
    </citation>
    <scope>IDENTIFICATION</scope>
    <source>
        <strain evidence="9">BB02</strain>
    </source>
</reference>
<comment type="caution">
    <text evidence="6">Lacks conserved residue(s) required for the propagation of feature annotation.</text>
</comment>
<feature type="region of interest" description="Disordered" evidence="7">
    <location>
        <begin position="146"/>
        <end position="186"/>
    </location>
</feature>
<evidence type="ECO:0000256" key="7">
    <source>
        <dbReference type="SAM" id="MobiDB-lite"/>
    </source>
</evidence>
<dbReference type="GO" id="GO:0046875">
    <property type="term" value="F:ephrin receptor binding"/>
    <property type="evidence" value="ECO:0007669"/>
    <property type="project" value="TreeGrafter"/>
</dbReference>
<feature type="compositionally biased region" description="Low complexity" evidence="7">
    <location>
        <begin position="121"/>
        <end position="134"/>
    </location>
</feature>
<dbReference type="Proteomes" id="UP000076420">
    <property type="component" value="Unassembled WGS sequence"/>
</dbReference>
<feature type="compositionally biased region" description="Polar residues" evidence="7">
    <location>
        <begin position="106"/>
        <end position="120"/>
    </location>
</feature>
<dbReference type="PROSITE" id="PS51551">
    <property type="entry name" value="EPHRIN_RBD_2"/>
    <property type="match status" value="1"/>
</dbReference>
<keyword evidence="5" id="KW-0325">Glycoprotein</keyword>
<dbReference type="VEuPathDB" id="VectorBase:BGLAX_030988"/>
<dbReference type="Gene3D" id="2.60.40.420">
    <property type="entry name" value="Cupredoxins - blue copper proteins"/>
    <property type="match status" value="1"/>
</dbReference>
<feature type="domain" description="Ephrin RBD" evidence="8">
    <location>
        <begin position="1"/>
        <end position="100"/>
    </location>
</feature>
<evidence type="ECO:0000256" key="3">
    <source>
        <dbReference type="ARBA" id="ARBA00023136"/>
    </source>
</evidence>
<comment type="similarity">
    <text evidence="6">Belongs to the ephrin family.</text>
</comment>
<dbReference type="InterPro" id="IPR008972">
    <property type="entry name" value="Cupredoxin"/>
</dbReference>
<dbReference type="VEuPathDB" id="VectorBase:BGLB001127"/>
<feature type="region of interest" description="Disordered" evidence="7">
    <location>
        <begin position="106"/>
        <end position="134"/>
    </location>
</feature>
<evidence type="ECO:0000256" key="6">
    <source>
        <dbReference type="PROSITE-ProRule" id="PRU00884"/>
    </source>
</evidence>
<keyword evidence="4" id="KW-1015">Disulfide bond</keyword>
<comment type="subcellular location">
    <subcellularLocation>
        <location evidence="1">Membrane</location>
    </subcellularLocation>
</comment>
<dbReference type="OrthoDB" id="6250301at2759"/>
<dbReference type="STRING" id="6526.A0A2C9JDR5"/>
<proteinExistence type="inferred from homology"/>
<dbReference type="AlphaFoldDB" id="A0A2C9JDR5"/>
<dbReference type="InterPro" id="IPR031328">
    <property type="entry name" value="Ephrin"/>
</dbReference>
<evidence type="ECO:0000313" key="9">
    <source>
        <dbReference type="EnsemblMetazoa" id="BGLB001127-PB"/>
    </source>
</evidence>
<name>A0A2C9JDR5_BIOGL</name>
<dbReference type="EnsemblMetazoa" id="BGLB001127-RB">
    <property type="protein sequence ID" value="BGLB001127-PB"/>
    <property type="gene ID" value="BGLB001127"/>
</dbReference>
<keyword evidence="2" id="KW-0732">Signal</keyword>
<evidence type="ECO:0000256" key="1">
    <source>
        <dbReference type="ARBA" id="ARBA00004370"/>
    </source>
</evidence>
<dbReference type="PANTHER" id="PTHR11304:SF29">
    <property type="entry name" value="EPHRIN"/>
    <property type="match status" value="1"/>
</dbReference>
<dbReference type="PANTHER" id="PTHR11304">
    <property type="entry name" value="EPHRIN"/>
    <property type="match status" value="1"/>
</dbReference>
<feature type="compositionally biased region" description="Low complexity" evidence="7">
    <location>
        <begin position="146"/>
        <end position="155"/>
    </location>
</feature>
<dbReference type="InterPro" id="IPR001799">
    <property type="entry name" value="Ephrin_RBD"/>
</dbReference>
<keyword evidence="3" id="KW-0472">Membrane</keyword>